<dbReference type="Proteomes" id="UP000065261">
    <property type="component" value="Chromosome I"/>
</dbReference>
<protein>
    <recommendedName>
        <fullName evidence="2">diguanylate cyclase</fullName>
        <ecNumber evidence="2">2.7.7.65</ecNumber>
    </recommendedName>
</protein>
<keyword evidence="4" id="KW-1133">Transmembrane helix</keyword>
<dbReference type="PROSITE" id="PS50887">
    <property type="entry name" value="GGDEF"/>
    <property type="match status" value="1"/>
</dbReference>
<dbReference type="PATRIC" id="fig|1315283.4.peg.1186"/>
<evidence type="ECO:0000313" key="7">
    <source>
        <dbReference type="Proteomes" id="UP000065261"/>
    </source>
</evidence>
<dbReference type="Gene3D" id="2.60.40.10">
    <property type="entry name" value="Immunoglobulins"/>
    <property type="match status" value="1"/>
</dbReference>
<dbReference type="Pfam" id="PF00990">
    <property type="entry name" value="GGDEF"/>
    <property type="match status" value="1"/>
</dbReference>
<evidence type="ECO:0000256" key="4">
    <source>
        <dbReference type="SAM" id="Phobius"/>
    </source>
</evidence>
<proteinExistence type="predicted"/>
<dbReference type="OrthoDB" id="9772100at2"/>
<dbReference type="FunFam" id="3.30.70.270:FF:000001">
    <property type="entry name" value="Diguanylate cyclase domain protein"/>
    <property type="match status" value="1"/>
</dbReference>
<dbReference type="GO" id="GO:0052621">
    <property type="term" value="F:diguanylate cyclase activity"/>
    <property type="evidence" value="ECO:0007669"/>
    <property type="project" value="UniProtKB-EC"/>
</dbReference>
<dbReference type="Pfam" id="PF07495">
    <property type="entry name" value="Y_Y_Y"/>
    <property type="match status" value="1"/>
</dbReference>
<dbReference type="GO" id="GO:0005886">
    <property type="term" value="C:plasma membrane"/>
    <property type="evidence" value="ECO:0007669"/>
    <property type="project" value="TreeGrafter"/>
</dbReference>
<keyword evidence="4" id="KW-0472">Membrane</keyword>
<comment type="catalytic activity">
    <reaction evidence="3">
        <text>2 GTP = 3',3'-c-di-GMP + 2 diphosphate</text>
        <dbReference type="Rhea" id="RHEA:24898"/>
        <dbReference type="ChEBI" id="CHEBI:33019"/>
        <dbReference type="ChEBI" id="CHEBI:37565"/>
        <dbReference type="ChEBI" id="CHEBI:58805"/>
        <dbReference type="EC" id="2.7.7.65"/>
    </reaction>
</comment>
<organism evidence="6">
    <name type="scientific">Pseudoalteromonas translucida KMM 520</name>
    <dbReference type="NCBI Taxonomy" id="1315283"/>
    <lineage>
        <taxon>Bacteria</taxon>
        <taxon>Pseudomonadati</taxon>
        <taxon>Pseudomonadota</taxon>
        <taxon>Gammaproteobacteria</taxon>
        <taxon>Alteromonadales</taxon>
        <taxon>Pseudoalteromonadaceae</taxon>
        <taxon>Pseudoalteromonas</taxon>
    </lineage>
</organism>
<comment type="cofactor">
    <cofactor evidence="1">
        <name>Mg(2+)</name>
        <dbReference type="ChEBI" id="CHEBI:18420"/>
    </cofactor>
</comment>
<gene>
    <name evidence="6" type="ORF">PTRA_a1371</name>
</gene>
<dbReference type="InterPro" id="IPR043128">
    <property type="entry name" value="Rev_trsase/Diguanyl_cyclase"/>
</dbReference>
<dbReference type="Gene3D" id="3.30.70.270">
    <property type="match status" value="1"/>
</dbReference>
<accession>A0A0U2WY30</accession>
<dbReference type="AlphaFoldDB" id="A0A0U2WY30"/>
<evidence type="ECO:0000256" key="2">
    <source>
        <dbReference type="ARBA" id="ARBA00012528"/>
    </source>
</evidence>
<evidence type="ECO:0000259" key="5">
    <source>
        <dbReference type="PROSITE" id="PS50887"/>
    </source>
</evidence>
<dbReference type="InterPro" id="IPR013783">
    <property type="entry name" value="Ig-like_fold"/>
</dbReference>
<dbReference type="EMBL" id="CP011034">
    <property type="protein sequence ID" value="ALS32593.1"/>
    <property type="molecule type" value="Genomic_DNA"/>
</dbReference>
<dbReference type="InterPro" id="IPR015943">
    <property type="entry name" value="WD40/YVTN_repeat-like_dom_sf"/>
</dbReference>
<dbReference type="SUPFAM" id="SSF63829">
    <property type="entry name" value="Calcium-dependent phosphotriesterase"/>
    <property type="match status" value="3"/>
</dbReference>
<dbReference type="GO" id="GO:0043709">
    <property type="term" value="P:cell adhesion involved in single-species biofilm formation"/>
    <property type="evidence" value="ECO:0007669"/>
    <property type="project" value="TreeGrafter"/>
</dbReference>
<sequence length="962" mass="107350">MKHLGILCVFFVMFTCQVQSQARLPLSDYFFETWNTRSGLPHNSINSLAQTQDGYLWIATWEGLARFNGQEFKLFTRAEINNLPDSGLRALTPTNDGGLLIAGSRGGISLYQYRQWNTQPSASAMVNHIIKSNDDGFWLALENDGVFYRGANSKHDQAIVHNVSAYRVLEDANGVIWAATSDGLYKIVDQQASLITADDGLPNAAVYTLLLTRQGELIIGSERGAYILKDAVFTAIHPQLSAESISSLLEDNHGDLWFGTINKGVFRLSVAGLEQLDAKGGLPANRILSLLQDRENSIWVGTNAGLFRLREAPFTAWTTKRGLAGDYVRTVLSHSDGSLWVGSSAGLNKIKNNNVIQIEGTKEGSPYSVLSLLEDKDGDVWIGTYTSGVLKVSNNKITPYLNRSNGLGSNEVRGLLLDSKQRLWIGSAMGLTRVEKDGSLVQFTNKKELPSGFILALSEDKKGNVWIGTGNGVVLFNMLTEQFSAISFPVQFAAEYGFGFYFDDDYTWMTTDRGLVRYEHSTGKMAILGREQGLPVDKLFQIVAHKNSFWLSSNRGVIQVDRQHVNHVLDAKQKNINIPLVFQLYDEGDGMLSAQVNGGSTPSATVHKDGTIWFATAKGVSALKPELLQASTKVNLPTMIESFSVNGRATALPLDGETVLLPPNVSRLSFQYAGLSFIMPQRLSFQTQLEGFNKEWVNRQHMTGAEYTNLPAGKYTFKVRAGYPNTQWQQNEQKISFIIQAHYWQKLSFKLTLFFTFLVTIYAIYKYRLYHYKKVEAELTKRVEKQTQDLQDQANAFAYQATHDQLTDMPNRRAFDSWLAANFATYKQKNKILAIAIMDIDHFKRVNDGWSHIVGDKVICEIAKMLKSRCEGEQQVARWGGEEFTLVFPNKTAAEAKLMCELLREDIASNDFSVIAEGLHQVTASFGVSDSNNIDDYDRLLSGADQALYKAKNGGRNRTEIM</sequence>
<dbReference type="KEGG" id="ptn:PTRA_a1371"/>
<dbReference type="PANTHER" id="PTHR45138:SF9">
    <property type="entry name" value="DIGUANYLATE CYCLASE DGCM-RELATED"/>
    <property type="match status" value="1"/>
</dbReference>
<evidence type="ECO:0000256" key="1">
    <source>
        <dbReference type="ARBA" id="ARBA00001946"/>
    </source>
</evidence>
<dbReference type="InterPro" id="IPR011123">
    <property type="entry name" value="Y_Y_Y"/>
</dbReference>
<feature type="transmembrane region" description="Helical" evidence="4">
    <location>
        <begin position="747"/>
        <end position="765"/>
    </location>
</feature>
<reference evidence="6 7" key="1">
    <citation type="submission" date="2015-03" db="EMBL/GenBank/DDBJ databases">
        <authorList>
            <person name="Murphy D."/>
        </authorList>
    </citation>
    <scope>NUCLEOTIDE SEQUENCE [LARGE SCALE GENOMIC DNA]</scope>
    <source>
        <strain evidence="6 7">KMM 520</strain>
    </source>
</reference>
<dbReference type="InterPro" id="IPR000160">
    <property type="entry name" value="GGDEF_dom"/>
</dbReference>
<dbReference type="NCBIfam" id="TIGR00254">
    <property type="entry name" value="GGDEF"/>
    <property type="match status" value="1"/>
</dbReference>
<dbReference type="PANTHER" id="PTHR45138">
    <property type="entry name" value="REGULATORY COMPONENTS OF SENSORY TRANSDUCTION SYSTEM"/>
    <property type="match status" value="1"/>
</dbReference>
<evidence type="ECO:0000256" key="3">
    <source>
        <dbReference type="ARBA" id="ARBA00034247"/>
    </source>
</evidence>
<dbReference type="Gene3D" id="2.130.10.10">
    <property type="entry name" value="YVTN repeat-like/Quinoprotein amine dehydrogenase"/>
    <property type="match status" value="3"/>
</dbReference>
<dbReference type="SMART" id="SM00267">
    <property type="entry name" value="GGDEF"/>
    <property type="match status" value="1"/>
</dbReference>
<keyword evidence="4" id="KW-0812">Transmembrane</keyword>
<feature type="domain" description="GGDEF" evidence="5">
    <location>
        <begin position="831"/>
        <end position="962"/>
    </location>
</feature>
<name>A0A0U2WY30_9GAMM</name>
<dbReference type="InterPro" id="IPR011110">
    <property type="entry name" value="Reg_prop"/>
</dbReference>
<dbReference type="CDD" id="cd01949">
    <property type="entry name" value="GGDEF"/>
    <property type="match status" value="1"/>
</dbReference>
<dbReference type="RefSeq" id="WP_058373047.1">
    <property type="nucleotide sequence ID" value="NZ_CP011034.1"/>
</dbReference>
<dbReference type="InterPro" id="IPR029787">
    <property type="entry name" value="Nucleotide_cyclase"/>
</dbReference>
<dbReference type="GO" id="GO:1902201">
    <property type="term" value="P:negative regulation of bacterial-type flagellum-dependent cell motility"/>
    <property type="evidence" value="ECO:0007669"/>
    <property type="project" value="TreeGrafter"/>
</dbReference>
<dbReference type="SUPFAM" id="SSF55073">
    <property type="entry name" value="Nucleotide cyclase"/>
    <property type="match status" value="1"/>
</dbReference>
<dbReference type="InterPro" id="IPR050469">
    <property type="entry name" value="Diguanylate_Cyclase"/>
</dbReference>
<dbReference type="EC" id="2.7.7.65" evidence="2"/>
<dbReference type="Pfam" id="PF07494">
    <property type="entry name" value="Reg_prop"/>
    <property type="match status" value="5"/>
</dbReference>
<evidence type="ECO:0000313" key="6">
    <source>
        <dbReference type="EMBL" id="ALS32593.1"/>
    </source>
</evidence>